<feature type="region of interest" description="Disordered" evidence="1">
    <location>
        <begin position="26"/>
        <end position="93"/>
    </location>
</feature>
<dbReference type="EMBL" id="KE560700">
    <property type="protein sequence ID" value="EPZ35969.1"/>
    <property type="molecule type" value="Genomic_DNA"/>
</dbReference>
<dbReference type="Proteomes" id="UP000281549">
    <property type="component" value="Unassembled WGS sequence"/>
</dbReference>
<evidence type="ECO:0000313" key="6">
    <source>
        <dbReference type="Proteomes" id="UP000281549"/>
    </source>
</evidence>
<dbReference type="STRING" id="988480.A0A075B428"/>
<name>A0A075B428_ROZAC</name>
<reference evidence="3 5" key="1">
    <citation type="journal article" date="2013" name="Curr. Biol.">
        <title>Shared signatures of parasitism and phylogenomics unite Cryptomycota and microsporidia.</title>
        <authorList>
            <person name="James T.Y."/>
            <person name="Pelin A."/>
            <person name="Bonen L."/>
            <person name="Ahrendt S."/>
            <person name="Sain D."/>
            <person name="Corradi N."/>
            <person name="Stajich J.E."/>
        </authorList>
    </citation>
    <scope>NUCLEOTIDE SEQUENCE [LARGE SCALE GENOMIC DNA]</scope>
    <source>
        <strain evidence="3 5">CSF55</strain>
        <strain evidence="3 5">CSF55</strain>
    </source>
</reference>
<feature type="domain" description="Micro-fibrillar-associated protein 1 C-terminal" evidence="2">
    <location>
        <begin position="141"/>
        <end position="348"/>
    </location>
</feature>
<dbReference type="InterPro" id="IPR009730">
    <property type="entry name" value="MFAP1_C"/>
</dbReference>
<dbReference type="PANTHER" id="PTHR15327">
    <property type="entry name" value="MICROFIBRIL-ASSOCIATED PROTEIN"/>
    <property type="match status" value="1"/>
</dbReference>
<reference evidence="4" key="3">
    <citation type="submission" date="2018-08" db="EMBL/GenBank/DDBJ databases">
        <title>Leveraging single-cell genomics to expand the Fungal Tree of Life.</title>
        <authorList>
            <consortium name="DOE Joint Genome Institute"/>
            <person name="Ahrendt S.R."/>
            <person name="Quandt C.A."/>
            <person name="Ciobanu D."/>
            <person name="Clum A."/>
            <person name="Salamov A."/>
            <person name="Andreopoulos B."/>
            <person name="Cheng J.-F."/>
            <person name="Woyke T."/>
            <person name="Pelin A."/>
            <person name="Henrissat B."/>
            <person name="Reynolds N."/>
            <person name="Benny G.L."/>
            <person name="Smith M.E."/>
            <person name="James T.Y."/>
            <person name="Grigoriev I.V."/>
        </authorList>
    </citation>
    <scope>NUCLEOTIDE SEQUENCE</scope>
    <source>
        <strain evidence="4">CSF55</strain>
    </source>
</reference>
<dbReference type="Proteomes" id="UP000030755">
    <property type="component" value="Unassembled WGS sequence"/>
</dbReference>
<keyword evidence="5" id="KW-1185">Reference proteome</keyword>
<sequence length="380" mass="44515">MNYSVIKKDAKDVVAPAKERYRAGKIPAFLKTEEDHQTQTHTESKIDQDRRLQRQHEIVGKPERNRRRHTAEIIVEDSKSAEPQNKEENIDDANAIAIDRRRKLKELALQRQREETMDLNNTTVDIMKEGISVEEASDYSESSGDDEVMLKPVFVPKEKRQTLTSKIDAEEEELEKRKEIELKNRKIESHNLIVDILNKEIKDTLKETKDPLKVDDTDGLDPAGEYEAWKLRELIRIKRDAENEAERIRVREETELLRNMDDKEREEYLARNRREKPKGGKIEFLQRYYHKGAFYQDIQESEDIFKRDFNQPTLDDHIKKDALPDVMKKKKFGKRGQTKWTHLSAEDTSKKDSGWSKSSKSTSRLGGAKPIFDKPTKKKN</sequence>
<reference evidence="6" key="2">
    <citation type="journal article" date="2018" name="Nat. Microbiol.">
        <title>Leveraging single-cell genomics to expand the fungal tree of life.</title>
        <authorList>
            <person name="Ahrendt S.R."/>
            <person name="Quandt C.A."/>
            <person name="Ciobanu D."/>
            <person name="Clum A."/>
            <person name="Salamov A."/>
            <person name="Andreopoulos B."/>
            <person name="Cheng J.F."/>
            <person name="Woyke T."/>
            <person name="Pelin A."/>
            <person name="Henrissat B."/>
            <person name="Reynolds N.K."/>
            <person name="Benny G.L."/>
            <person name="Smith M.E."/>
            <person name="James T.Y."/>
            <person name="Grigoriev I.V."/>
        </authorList>
    </citation>
    <scope>NUCLEOTIDE SEQUENCE [LARGE SCALE GENOMIC DNA]</scope>
    <source>
        <strain evidence="6">CSF55</strain>
    </source>
</reference>
<dbReference type="Pfam" id="PF06991">
    <property type="entry name" value="MFAP1"/>
    <property type="match status" value="1"/>
</dbReference>
<feature type="compositionally biased region" description="Basic and acidic residues" evidence="1">
    <location>
        <begin position="344"/>
        <end position="354"/>
    </location>
</feature>
<feature type="compositionally biased region" description="Basic and acidic residues" evidence="1">
    <location>
        <begin position="31"/>
        <end position="63"/>
    </location>
</feature>
<evidence type="ECO:0000313" key="5">
    <source>
        <dbReference type="Proteomes" id="UP000030755"/>
    </source>
</evidence>
<organism evidence="3 5">
    <name type="scientific">Rozella allomycis (strain CSF55)</name>
    <dbReference type="NCBI Taxonomy" id="988480"/>
    <lineage>
        <taxon>Eukaryota</taxon>
        <taxon>Fungi</taxon>
        <taxon>Fungi incertae sedis</taxon>
        <taxon>Cryptomycota</taxon>
        <taxon>Cryptomycota incertae sedis</taxon>
        <taxon>Rozella</taxon>
    </lineage>
</organism>
<evidence type="ECO:0000259" key="2">
    <source>
        <dbReference type="Pfam" id="PF06991"/>
    </source>
</evidence>
<protein>
    <submittedName>
        <fullName evidence="3">Micro-fibrillar-associated protein 1 domain-containing protein</fullName>
    </submittedName>
</protein>
<feature type="compositionally biased region" description="Basic residues" evidence="1">
    <location>
        <begin position="328"/>
        <end position="337"/>
    </location>
</feature>
<dbReference type="OrthoDB" id="1111734at2759"/>
<feature type="region of interest" description="Disordered" evidence="1">
    <location>
        <begin position="328"/>
        <end position="380"/>
    </location>
</feature>
<proteinExistence type="predicted"/>
<dbReference type="AlphaFoldDB" id="A0A075B428"/>
<evidence type="ECO:0000313" key="3">
    <source>
        <dbReference type="EMBL" id="EPZ35969.1"/>
    </source>
</evidence>
<accession>A0A075B428</accession>
<evidence type="ECO:0000256" key="1">
    <source>
        <dbReference type="SAM" id="MobiDB-lite"/>
    </source>
</evidence>
<feature type="compositionally biased region" description="Basic and acidic residues" evidence="1">
    <location>
        <begin position="371"/>
        <end position="380"/>
    </location>
</feature>
<evidence type="ECO:0000313" key="4">
    <source>
        <dbReference type="EMBL" id="RKP22115.1"/>
    </source>
</evidence>
<dbReference type="OMA" id="FHNERAG"/>
<dbReference type="EMBL" id="ML004909">
    <property type="protein sequence ID" value="RKP22115.1"/>
    <property type="molecule type" value="Genomic_DNA"/>
</dbReference>
<dbReference type="HOGENOM" id="CLU_023077_1_0_1"/>
<gene>
    <name evidence="3" type="ORF">O9G_003884</name>
    <name evidence="4" type="ORF">ROZALSC1DRAFT_26498</name>
</gene>
<feature type="compositionally biased region" description="Basic and acidic residues" evidence="1">
    <location>
        <begin position="76"/>
        <end position="88"/>
    </location>
</feature>
<dbReference type="InterPro" id="IPR033194">
    <property type="entry name" value="MFAP1"/>
</dbReference>